<feature type="region of interest" description="Disordered" evidence="1">
    <location>
        <begin position="1"/>
        <end position="22"/>
    </location>
</feature>
<evidence type="ECO:0000313" key="2">
    <source>
        <dbReference type="EMBL" id="MEQ2160229.1"/>
    </source>
</evidence>
<dbReference type="EMBL" id="JAHRIO010005381">
    <property type="protein sequence ID" value="MEQ2160229.1"/>
    <property type="molecule type" value="Genomic_DNA"/>
</dbReference>
<reference evidence="2 3" key="1">
    <citation type="submission" date="2021-06" db="EMBL/GenBank/DDBJ databases">
        <authorList>
            <person name="Palmer J.M."/>
        </authorList>
    </citation>
    <scope>NUCLEOTIDE SEQUENCE [LARGE SCALE GENOMIC DNA]</scope>
    <source>
        <strain evidence="2 3">GA_2019</strain>
        <tissue evidence="2">Muscle</tissue>
    </source>
</reference>
<comment type="caution">
    <text evidence="2">The sequence shown here is derived from an EMBL/GenBank/DDBJ whole genome shotgun (WGS) entry which is preliminary data.</text>
</comment>
<organism evidence="2 3">
    <name type="scientific">Goodea atripinnis</name>
    <dbReference type="NCBI Taxonomy" id="208336"/>
    <lineage>
        <taxon>Eukaryota</taxon>
        <taxon>Metazoa</taxon>
        <taxon>Chordata</taxon>
        <taxon>Craniata</taxon>
        <taxon>Vertebrata</taxon>
        <taxon>Euteleostomi</taxon>
        <taxon>Actinopterygii</taxon>
        <taxon>Neopterygii</taxon>
        <taxon>Teleostei</taxon>
        <taxon>Neoteleostei</taxon>
        <taxon>Acanthomorphata</taxon>
        <taxon>Ovalentaria</taxon>
        <taxon>Atherinomorphae</taxon>
        <taxon>Cyprinodontiformes</taxon>
        <taxon>Goodeidae</taxon>
        <taxon>Goodea</taxon>
    </lineage>
</organism>
<gene>
    <name evidence="2" type="ORF">GOODEAATRI_031480</name>
</gene>
<name>A0ABV0MNH6_9TELE</name>
<evidence type="ECO:0000256" key="1">
    <source>
        <dbReference type="SAM" id="MobiDB-lite"/>
    </source>
</evidence>
<protein>
    <submittedName>
        <fullName evidence="2">Uncharacterized protein</fullName>
    </submittedName>
</protein>
<proteinExistence type="predicted"/>
<feature type="non-terminal residue" evidence="2">
    <location>
        <position position="59"/>
    </location>
</feature>
<evidence type="ECO:0000313" key="3">
    <source>
        <dbReference type="Proteomes" id="UP001476798"/>
    </source>
</evidence>
<sequence length="59" mass="6310">MGRHRLPATIPPTSLVHGGTDGTSVNSRDVIQMLLVLPRLLQSPLNNSCCLSGRGIVME</sequence>
<dbReference type="Proteomes" id="UP001476798">
    <property type="component" value="Unassembled WGS sequence"/>
</dbReference>
<keyword evidence="3" id="KW-1185">Reference proteome</keyword>
<accession>A0ABV0MNH6</accession>